<dbReference type="InterPro" id="IPR018062">
    <property type="entry name" value="HTH_AraC-typ_CS"/>
</dbReference>
<evidence type="ECO:0000259" key="5">
    <source>
        <dbReference type="PROSITE" id="PS01124"/>
    </source>
</evidence>
<dbReference type="Gene3D" id="1.10.10.60">
    <property type="entry name" value="Homeodomain-like"/>
    <property type="match status" value="2"/>
</dbReference>
<evidence type="ECO:0000256" key="1">
    <source>
        <dbReference type="ARBA" id="ARBA00023015"/>
    </source>
</evidence>
<evidence type="ECO:0000256" key="4">
    <source>
        <dbReference type="SAM" id="Phobius"/>
    </source>
</evidence>
<evidence type="ECO:0000313" key="7">
    <source>
        <dbReference type="Proteomes" id="UP000473278"/>
    </source>
</evidence>
<proteinExistence type="predicted"/>
<feature type="transmembrane region" description="Helical" evidence="4">
    <location>
        <begin position="216"/>
        <end position="235"/>
    </location>
</feature>
<dbReference type="Pfam" id="PF12833">
    <property type="entry name" value="HTH_18"/>
    <property type="match status" value="1"/>
</dbReference>
<reference evidence="6 7" key="1">
    <citation type="submission" date="2020-02" db="EMBL/GenBank/DDBJ databases">
        <title>Balneolaceae bacterium YR4-1, complete genome.</title>
        <authorList>
            <person name="Li Y."/>
            <person name="Wu S."/>
        </authorList>
    </citation>
    <scope>NUCLEOTIDE SEQUENCE [LARGE SCALE GENOMIC DNA]</scope>
    <source>
        <strain evidence="6 7">YR4-1</strain>
    </source>
</reference>
<evidence type="ECO:0000313" key="6">
    <source>
        <dbReference type="EMBL" id="NGP77970.1"/>
    </source>
</evidence>
<name>A0A6M1SXZ3_9BACT</name>
<keyword evidence="2" id="KW-0238">DNA-binding</keyword>
<dbReference type="AlphaFoldDB" id="A0A6M1SXZ3"/>
<dbReference type="PANTHER" id="PTHR43280">
    <property type="entry name" value="ARAC-FAMILY TRANSCRIPTIONAL REGULATOR"/>
    <property type="match status" value="1"/>
</dbReference>
<comment type="caution">
    <text evidence="6">The sequence shown here is derived from an EMBL/GenBank/DDBJ whole genome shotgun (WGS) entry which is preliminary data.</text>
</comment>
<feature type="domain" description="HTH araC/xylS-type" evidence="5">
    <location>
        <begin position="266"/>
        <end position="370"/>
    </location>
</feature>
<feature type="transmembrane region" description="Helical" evidence="4">
    <location>
        <begin position="141"/>
        <end position="161"/>
    </location>
</feature>
<dbReference type="EMBL" id="JAALLT010000004">
    <property type="protein sequence ID" value="NGP77970.1"/>
    <property type="molecule type" value="Genomic_DNA"/>
</dbReference>
<evidence type="ECO:0000256" key="2">
    <source>
        <dbReference type="ARBA" id="ARBA00023125"/>
    </source>
</evidence>
<keyword evidence="4" id="KW-0472">Membrane</keyword>
<keyword evidence="7" id="KW-1185">Reference proteome</keyword>
<feature type="transmembrane region" description="Helical" evidence="4">
    <location>
        <begin position="97"/>
        <end position="118"/>
    </location>
</feature>
<feature type="transmembrane region" description="Helical" evidence="4">
    <location>
        <begin position="6"/>
        <end position="25"/>
    </location>
</feature>
<dbReference type="Proteomes" id="UP000473278">
    <property type="component" value="Unassembled WGS sequence"/>
</dbReference>
<dbReference type="PROSITE" id="PS01124">
    <property type="entry name" value="HTH_ARAC_FAMILY_2"/>
    <property type="match status" value="1"/>
</dbReference>
<keyword evidence="1" id="KW-0805">Transcription regulation</keyword>
<protein>
    <submittedName>
        <fullName evidence="6">AraC family transcriptional regulator</fullName>
    </submittedName>
</protein>
<keyword evidence="4" id="KW-0812">Transmembrane</keyword>
<sequence length="374" mass="44452">MEQNFWTILITYATVQCFILVPILLAVPKGFINQRKWLAVILILVGLLSLNFLFEYFRWYLTVPHLIWATAPLWFLVGPSIYFFSRSAVRQWNNYRWYDYFHLLPFLGAVLYIGRFYLLSGNVKIDTLESFYQSYGNEPDYFLYAFLGSILIYSMYSLRLFNKYFGKAERQYSDTRMVQTRWIRLLLVGFIGFFLISLGYNLLLLFDYEYFIQADYITYLVLSLFIQTMGFAAILKPDSFFLTPVDFSEKETEVQDDREELAGKFSIVEDYMENEKPYKNPELRLSDLSQQLNMPAHKLSHIINKIADQNFFEFINAYRVREVKKCLHETKYEQLSLEGIARDCGFNSSASFYRVFKQHTRMTPGQFMEHHNLK</sequence>
<dbReference type="PROSITE" id="PS00041">
    <property type="entry name" value="HTH_ARAC_FAMILY_1"/>
    <property type="match status" value="1"/>
</dbReference>
<feature type="transmembrane region" description="Helical" evidence="4">
    <location>
        <begin position="182"/>
        <end position="204"/>
    </location>
</feature>
<dbReference type="GO" id="GO:0043565">
    <property type="term" value="F:sequence-specific DNA binding"/>
    <property type="evidence" value="ECO:0007669"/>
    <property type="project" value="InterPro"/>
</dbReference>
<dbReference type="SMART" id="SM00342">
    <property type="entry name" value="HTH_ARAC"/>
    <property type="match status" value="1"/>
</dbReference>
<dbReference type="InterPro" id="IPR009057">
    <property type="entry name" value="Homeodomain-like_sf"/>
</dbReference>
<dbReference type="SUPFAM" id="SSF46689">
    <property type="entry name" value="Homeodomain-like"/>
    <property type="match status" value="1"/>
</dbReference>
<feature type="transmembrane region" description="Helical" evidence="4">
    <location>
        <begin position="66"/>
        <end position="85"/>
    </location>
</feature>
<gene>
    <name evidence="6" type="ORF">G3570_15075</name>
</gene>
<accession>A0A6M1SXZ3</accession>
<dbReference type="PANTHER" id="PTHR43280:SF29">
    <property type="entry name" value="ARAC-FAMILY TRANSCRIPTIONAL REGULATOR"/>
    <property type="match status" value="1"/>
</dbReference>
<evidence type="ECO:0000256" key="3">
    <source>
        <dbReference type="ARBA" id="ARBA00023163"/>
    </source>
</evidence>
<dbReference type="InterPro" id="IPR018060">
    <property type="entry name" value="HTH_AraC"/>
</dbReference>
<keyword evidence="3" id="KW-0804">Transcription</keyword>
<keyword evidence="4" id="KW-1133">Transmembrane helix</keyword>
<dbReference type="RefSeq" id="WP_165143661.1">
    <property type="nucleotide sequence ID" value="NZ_JAALLT010000004.1"/>
</dbReference>
<organism evidence="6 7">
    <name type="scientific">Halalkalibaculum roseum</name>
    <dbReference type="NCBI Taxonomy" id="2709311"/>
    <lineage>
        <taxon>Bacteria</taxon>
        <taxon>Pseudomonadati</taxon>
        <taxon>Balneolota</taxon>
        <taxon>Balneolia</taxon>
        <taxon>Balneolales</taxon>
        <taxon>Balneolaceae</taxon>
        <taxon>Halalkalibaculum</taxon>
    </lineage>
</organism>
<feature type="transmembrane region" description="Helical" evidence="4">
    <location>
        <begin position="37"/>
        <end position="54"/>
    </location>
</feature>
<dbReference type="GO" id="GO:0003700">
    <property type="term" value="F:DNA-binding transcription factor activity"/>
    <property type="evidence" value="ECO:0007669"/>
    <property type="project" value="InterPro"/>
</dbReference>